<dbReference type="InterPro" id="IPR030678">
    <property type="entry name" value="Peptide/Ni-bd"/>
</dbReference>
<keyword evidence="9" id="KW-1185">Reference proteome</keyword>
<dbReference type="PIRSF" id="PIRSF002741">
    <property type="entry name" value="MppA"/>
    <property type="match status" value="1"/>
</dbReference>
<evidence type="ECO:0000313" key="9">
    <source>
        <dbReference type="Proteomes" id="UP000000851"/>
    </source>
</evidence>
<dbReference type="GO" id="GO:0015833">
    <property type="term" value="P:peptide transport"/>
    <property type="evidence" value="ECO:0007669"/>
    <property type="project" value="TreeGrafter"/>
</dbReference>
<dbReference type="OrthoDB" id="9764591at2"/>
<sequence length="629" mass="67201" precursor="true">MPNPNPRRRAFALAAALAGAVALSAPAAAASGPAQARARSSFSQTSDAQAAPASAAASGKTLTVATTGSIDSLSPFLAQRALPTQIHRLIYDFLTNYDASDDHAIGALATSWTTSTDKLTWTFTFRDGMKWSDGQPVTAADAAFTYNLMMTNDDAATANGNFVTNFAKVTATGNQLVITLKQPQSTMLALDIPIVPQHVWASHVADIATFNNDAQFPVVGDGPFILTGYQKDQYLTLDANPNYWRGKPGFDHLVFKFFKDADAEVEALKKGEVDFVSGLTPAQYDALKGQSGIATNNAQGKRFYALAMNPGATTTTGQAFGDGSPALQNQQFRQALMYAIDTKTLVAKTLGGYGTVGSGYIAPIFAAYHWAPDPATAYTYDPAKANQMLDAAGFKKGSDGMRTLPDGKPLKLRLMGETNRADDTQNVAYVADWLKAVGIATTTTVVDQGKLADTETAGTFDLAFDSWGENPDPDAVLSIQKCDGRPAAQGKNFNGDDFICDQDYDALYQKQITEYDPAARAADVKQMEQKLYTDAYINVLYYGNVLEAYRSDVIGSMDKQPQPNGLYWGQDGYWSLWSAKPVAASSSSSSSSSNTGLIVGIVIAIVVVGGGGALLLTRRRRGTTADERE</sequence>
<comment type="subcellular location">
    <subcellularLocation>
        <location evidence="1">Cell envelope</location>
    </subcellularLocation>
</comment>
<keyword evidence="3" id="KW-0813">Transport</keyword>
<keyword evidence="5" id="KW-0812">Transmembrane</keyword>
<dbReference type="KEGG" id="cai:Caci_5370"/>
<dbReference type="SUPFAM" id="SSF53850">
    <property type="entry name" value="Periplasmic binding protein-like II"/>
    <property type="match status" value="1"/>
</dbReference>
<dbReference type="STRING" id="479433.Caci_5370"/>
<keyword evidence="5" id="KW-0472">Membrane</keyword>
<reference evidence="8 9" key="1">
    <citation type="journal article" date="2009" name="Stand. Genomic Sci.">
        <title>Complete genome sequence of Catenulispora acidiphila type strain (ID 139908).</title>
        <authorList>
            <person name="Copeland A."/>
            <person name="Lapidus A."/>
            <person name="Glavina Del Rio T."/>
            <person name="Nolan M."/>
            <person name="Lucas S."/>
            <person name="Chen F."/>
            <person name="Tice H."/>
            <person name="Cheng J.F."/>
            <person name="Bruce D."/>
            <person name="Goodwin L."/>
            <person name="Pitluck S."/>
            <person name="Mikhailova N."/>
            <person name="Pati A."/>
            <person name="Ivanova N."/>
            <person name="Mavromatis K."/>
            <person name="Chen A."/>
            <person name="Palaniappan K."/>
            <person name="Chain P."/>
            <person name="Land M."/>
            <person name="Hauser L."/>
            <person name="Chang Y.J."/>
            <person name="Jeffries C.D."/>
            <person name="Chertkov O."/>
            <person name="Brettin T."/>
            <person name="Detter J.C."/>
            <person name="Han C."/>
            <person name="Ali Z."/>
            <person name="Tindall B.J."/>
            <person name="Goker M."/>
            <person name="Bristow J."/>
            <person name="Eisen J.A."/>
            <person name="Markowitz V."/>
            <person name="Hugenholtz P."/>
            <person name="Kyrpides N.C."/>
            <person name="Klenk H.P."/>
        </authorList>
    </citation>
    <scope>NUCLEOTIDE SEQUENCE [LARGE SCALE GENOMIC DNA]</scope>
    <source>
        <strain evidence="9">DSM 44928 / JCM 14897 / NBRC 102108 / NRRL B-24433 / ID139908</strain>
    </source>
</reference>
<dbReference type="InterPro" id="IPR000914">
    <property type="entry name" value="SBP_5_dom"/>
</dbReference>
<dbReference type="GO" id="GO:1904680">
    <property type="term" value="F:peptide transmembrane transporter activity"/>
    <property type="evidence" value="ECO:0007669"/>
    <property type="project" value="TreeGrafter"/>
</dbReference>
<evidence type="ECO:0000259" key="7">
    <source>
        <dbReference type="Pfam" id="PF00496"/>
    </source>
</evidence>
<keyword evidence="4 6" id="KW-0732">Signal</keyword>
<dbReference type="Proteomes" id="UP000000851">
    <property type="component" value="Chromosome"/>
</dbReference>
<evidence type="ECO:0000256" key="4">
    <source>
        <dbReference type="ARBA" id="ARBA00022729"/>
    </source>
</evidence>
<evidence type="ECO:0000256" key="1">
    <source>
        <dbReference type="ARBA" id="ARBA00004196"/>
    </source>
</evidence>
<dbReference type="Gene3D" id="3.10.105.10">
    <property type="entry name" value="Dipeptide-binding Protein, Domain 3"/>
    <property type="match status" value="1"/>
</dbReference>
<feature type="domain" description="Solute-binding protein family 5" evidence="7">
    <location>
        <begin position="105"/>
        <end position="478"/>
    </location>
</feature>
<comment type="similarity">
    <text evidence="2">Belongs to the bacterial solute-binding protein 5 family.</text>
</comment>
<evidence type="ECO:0000313" key="8">
    <source>
        <dbReference type="EMBL" id="ACU74229.1"/>
    </source>
</evidence>
<evidence type="ECO:0000256" key="2">
    <source>
        <dbReference type="ARBA" id="ARBA00005695"/>
    </source>
</evidence>
<name>C7Q862_CATAD</name>
<dbReference type="CDD" id="cd00995">
    <property type="entry name" value="PBP2_NikA_DppA_OppA_like"/>
    <property type="match status" value="1"/>
</dbReference>
<dbReference type="GO" id="GO:0042597">
    <property type="term" value="C:periplasmic space"/>
    <property type="evidence" value="ECO:0007669"/>
    <property type="project" value="UniProtKB-ARBA"/>
</dbReference>
<dbReference type="Pfam" id="PF00496">
    <property type="entry name" value="SBP_bac_5"/>
    <property type="match status" value="1"/>
</dbReference>
<keyword evidence="5" id="KW-1133">Transmembrane helix</keyword>
<gene>
    <name evidence="8" type="ordered locus">Caci_5370</name>
</gene>
<organism evidence="8 9">
    <name type="scientific">Catenulispora acidiphila (strain DSM 44928 / JCM 14897 / NBRC 102108 / NRRL B-24433 / ID139908)</name>
    <dbReference type="NCBI Taxonomy" id="479433"/>
    <lineage>
        <taxon>Bacteria</taxon>
        <taxon>Bacillati</taxon>
        <taxon>Actinomycetota</taxon>
        <taxon>Actinomycetes</taxon>
        <taxon>Catenulisporales</taxon>
        <taxon>Catenulisporaceae</taxon>
        <taxon>Catenulispora</taxon>
    </lineage>
</organism>
<feature type="transmembrane region" description="Helical" evidence="5">
    <location>
        <begin position="596"/>
        <end position="616"/>
    </location>
</feature>
<dbReference type="eggNOG" id="COG0747">
    <property type="taxonomic scope" value="Bacteria"/>
</dbReference>
<evidence type="ECO:0000256" key="5">
    <source>
        <dbReference type="SAM" id="Phobius"/>
    </source>
</evidence>
<protein>
    <submittedName>
        <fullName evidence="8">Extracellular solute-binding protein family 5</fullName>
    </submittedName>
</protein>
<dbReference type="GO" id="GO:0030313">
    <property type="term" value="C:cell envelope"/>
    <property type="evidence" value="ECO:0007669"/>
    <property type="project" value="UniProtKB-SubCell"/>
</dbReference>
<dbReference type="EMBL" id="CP001700">
    <property type="protein sequence ID" value="ACU74229.1"/>
    <property type="molecule type" value="Genomic_DNA"/>
</dbReference>
<evidence type="ECO:0000256" key="3">
    <source>
        <dbReference type="ARBA" id="ARBA00022448"/>
    </source>
</evidence>
<dbReference type="PROSITE" id="PS51318">
    <property type="entry name" value="TAT"/>
    <property type="match status" value="1"/>
</dbReference>
<dbReference type="InterPro" id="IPR039424">
    <property type="entry name" value="SBP_5"/>
</dbReference>
<feature type="chain" id="PRO_5039141195" evidence="6">
    <location>
        <begin position="30"/>
        <end position="629"/>
    </location>
</feature>
<accession>C7Q862</accession>
<proteinExistence type="inferred from homology"/>
<dbReference type="PANTHER" id="PTHR30290">
    <property type="entry name" value="PERIPLASMIC BINDING COMPONENT OF ABC TRANSPORTER"/>
    <property type="match status" value="1"/>
</dbReference>
<dbReference type="AlphaFoldDB" id="C7Q862"/>
<evidence type="ECO:0000256" key="6">
    <source>
        <dbReference type="SAM" id="SignalP"/>
    </source>
</evidence>
<dbReference type="RefSeq" id="WP_015793958.1">
    <property type="nucleotide sequence ID" value="NC_013131.1"/>
</dbReference>
<dbReference type="InParanoid" id="C7Q862"/>
<dbReference type="HOGENOM" id="CLU_017028_8_6_11"/>
<dbReference type="PANTHER" id="PTHR30290:SF10">
    <property type="entry name" value="PERIPLASMIC OLIGOPEPTIDE-BINDING PROTEIN-RELATED"/>
    <property type="match status" value="1"/>
</dbReference>
<dbReference type="GO" id="GO:0043190">
    <property type="term" value="C:ATP-binding cassette (ABC) transporter complex"/>
    <property type="evidence" value="ECO:0007669"/>
    <property type="project" value="InterPro"/>
</dbReference>
<feature type="signal peptide" evidence="6">
    <location>
        <begin position="1"/>
        <end position="29"/>
    </location>
</feature>
<dbReference type="InterPro" id="IPR006311">
    <property type="entry name" value="TAT_signal"/>
</dbReference>
<dbReference type="Gene3D" id="3.40.190.10">
    <property type="entry name" value="Periplasmic binding protein-like II"/>
    <property type="match status" value="1"/>
</dbReference>